<feature type="chain" id="PRO_5026823025" evidence="1">
    <location>
        <begin position="32"/>
        <end position="274"/>
    </location>
</feature>
<dbReference type="PANTHER" id="PTHR33544:SF5">
    <property type="entry name" value="DUF4005 DOMAIN-CONTAINING PROTEIN"/>
    <property type="match status" value="1"/>
</dbReference>
<dbReference type="OrthoDB" id="1924128at2759"/>
<dbReference type="RefSeq" id="XP_010920602.2">
    <property type="nucleotide sequence ID" value="XM_010922300.3"/>
</dbReference>
<dbReference type="Proteomes" id="UP000504607">
    <property type="component" value="Chromosome 5"/>
</dbReference>
<name>A0A6I9R549_ELAGV</name>
<evidence type="ECO:0000313" key="2">
    <source>
        <dbReference type="Proteomes" id="UP000504607"/>
    </source>
</evidence>
<dbReference type="PANTHER" id="PTHR33544">
    <property type="entry name" value="DUF4005 DOMAIN-CONTAINING PROTEIN-RELATED"/>
    <property type="match status" value="1"/>
</dbReference>
<dbReference type="InterPro" id="IPR040344">
    <property type="entry name" value="At3g17950-like"/>
</dbReference>
<keyword evidence="1" id="KW-0732">Signal</keyword>
<dbReference type="KEGG" id="egu:105044419"/>
<gene>
    <name evidence="3" type="primary">LOC105044419</name>
</gene>
<feature type="signal peptide" evidence="1">
    <location>
        <begin position="1"/>
        <end position="31"/>
    </location>
</feature>
<evidence type="ECO:0000313" key="3">
    <source>
        <dbReference type="RefSeq" id="XP_010920602.2"/>
    </source>
</evidence>
<accession>A0A6I9R549</accession>
<reference evidence="3" key="1">
    <citation type="submission" date="2025-08" db="UniProtKB">
        <authorList>
            <consortium name="RefSeq"/>
        </authorList>
    </citation>
    <scope>IDENTIFICATION</scope>
</reference>
<sequence>MHGEDHSLVAHFCVCFRSSCSFALQLSLLWALPNEPCWCLVLCSDLITQQLNSQVMERMARREGGWPLGLQPLNVRVGLIRNLDFSGSLSFSTRVSGSPSPSITSSDLDTESTGSFFHDRSITLGSLIGIKSILELSSRSLRRSRKQDTSRGKRSHANNTWFSLCTKAQLKSEKTRNAPSLGHFLEVERRASNGHRRNRNPITYELDGLPENQSNAAPNSLFANGLIVPPQVDGNGALVLIGDVKKSNSRRGLIHDNGYCFALMFPCMGGRSRQ</sequence>
<dbReference type="InParanoid" id="A0A6I9R549"/>
<dbReference type="GeneID" id="105044419"/>
<keyword evidence="2" id="KW-1185">Reference proteome</keyword>
<organism evidence="2 3">
    <name type="scientific">Elaeis guineensis var. tenera</name>
    <name type="common">Oil palm</name>
    <dbReference type="NCBI Taxonomy" id="51953"/>
    <lineage>
        <taxon>Eukaryota</taxon>
        <taxon>Viridiplantae</taxon>
        <taxon>Streptophyta</taxon>
        <taxon>Embryophyta</taxon>
        <taxon>Tracheophyta</taxon>
        <taxon>Spermatophyta</taxon>
        <taxon>Magnoliopsida</taxon>
        <taxon>Liliopsida</taxon>
        <taxon>Arecaceae</taxon>
        <taxon>Arecoideae</taxon>
        <taxon>Cocoseae</taxon>
        <taxon>Elaeidinae</taxon>
        <taxon>Elaeis</taxon>
    </lineage>
</organism>
<proteinExistence type="predicted"/>
<dbReference type="AlphaFoldDB" id="A0A6I9R549"/>
<protein>
    <submittedName>
        <fullName evidence="3">Uncharacterized protein LOC105044419 isoform X1</fullName>
    </submittedName>
</protein>
<evidence type="ECO:0000256" key="1">
    <source>
        <dbReference type="SAM" id="SignalP"/>
    </source>
</evidence>